<protein>
    <recommendedName>
        <fullName evidence="5">Prolyl 4-hydroxylase alpha subunit domain-containing protein</fullName>
    </recommendedName>
</protein>
<evidence type="ECO:0000313" key="3">
    <source>
        <dbReference type="EMBL" id="EQC25641.1"/>
    </source>
</evidence>
<dbReference type="PANTHER" id="PTHR10869:SF226">
    <property type="entry name" value="PROLYL 4-HYDROXYLASE ALPHA SUBUNIT DOMAIN-CONTAINING PROTEIN"/>
    <property type="match status" value="1"/>
</dbReference>
<sequence length="555" mass="61112">MVALGIAIHLYRPSSTLRHQDVQETALRAALARPPATTLVNSTQLVDGALVSKYETNLVHVDPQFFLEPLACAYDPRPSSERVPVAPLMQLPIGTLAANASVFVMLNGENDGLFLPWHGDSTCLHTIAMQAARALGAHPSRIANGVRLVSQYSLPITSADDLEVANRIVHVLLDFQLLSPKVFGVEGFFTHAEANAIIAEGTPGLQRSVVGAGLPSPSFAERLQLVRYKSGEYYRKHLDTMSSKNILPPHANDKDFDDYLARAKIPTRRRAEPAAARFKRFPNALLQLFLDSQPHFFTSRQDVASGVGGTMRLVLKQRPTYLPSIIQAWEAAANRIRLRYAFPTTFSTARGAGMSHFLRWIRWVKEKVSILGVDAVPASVAPAGSLYPKFDDRFQFQLLSLLEAHASPDALRTMLTPTWFDFFQTYKTRRDCLHLLLQNVPGLVRHLIAAWEAAVDDTRFHYTLPSYVKHTSPNRFATLFVYLNDVAGGGTTAFPHAAVPSTLSPTTSATNNECNQGLSVVAKGLSAAFFYVMTPDMDIDPLSEHGGAPRLETSQ</sequence>
<evidence type="ECO:0008006" key="5">
    <source>
        <dbReference type="Google" id="ProtNLM"/>
    </source>
</evidence>
<dbReference type="STRING" id="1156394.T0PTT1"/>
<dbReference type="GeneID" id="19957223"/>
<proteinExistence type="predicted"/>
<dbReference type="Gene3D" id="2.60.120.620">
    <property type="entry name" value="q2cbj1_9rhob like domain"/>
    <property type="match status" value="1"/>
</dbReference>
<dbReference type="RefSeq" id="XP_008620932.1">
    <property type="nucleotide sequence ID" value="XM_008622710.1"/>
</dbReference>
<evidence type="ECO:0000256" key="2">
    <source>
        <dbReference type="ARBA" id="ARBA00023004"/>
    </source>
</evidence>
<dbReference type="PANTHER" id="PTHR10869">
    <property type="entry name" value="PROLYL 4-HYDROXYLASE ALPHA SUBUNIT"/>
    <property type="match status" value="1"/>
</dbReference>
<dbReference type="OrthoDB" id="10259408at2759"/>
<dbReference type="Proteomes" id="UP000030762">
    <property type="component" value="Unassembled WGS sequence"/>
</dbReference>
<dbReference type="VEuPathDB" id="FungiDB:SDRG_16496"/>
<evidence type="ECO:0000313" key="4">
    <source>
        <dbReference type="Proteomes" id="UP000030762"/>
    </source>
</evidence>
<dbReference type="EMBL" id="JH767263">
    <property type="protein sequence ID" value="EQC25641.1"/>
    <property type="molecule type" value="Genomic_DNA"/>
</dbReference>
<keyword evidence="4" id="KW-1185">Reference proteome</keyword>
<dbReference type="AlphaFoldDB" id="T0PTT1"/>
<dbReference type="GO" id="GO:0046872">
    <property type="term" value="F:metal ion binding"/>
    <property type="evidence" value="ECO:0007669"/>
    <property type="project" value="UniProtKB-KW"/>
</dbReference>
<evidence type="ECO:0000256" key="1">
    <source>
        <dbReference type="ARBA" id="ARBA00022723"/>
    </source>
</evidence>
<keyword evidence="1" id="KW-0479">Metal-binding</keyword>
<dbReference type="eggNOG" id="KOG1591">
    <property type="taxonomic scope" value="Eukaryota"/>
</dbReference>
<dbReference type="GO" id="GO:0004656">
    <property type="term" value="F:procollagen-proline 4-dioxygenase activity"/>
    <property type="evidence" value="ECO:0007669"/>
    <property type="project" value="TreeGrafter"/>
</dbReference>
<name>T0PTT1_SAPDV</name>
<dbReference type="GO" id="GO:0005783">
    <property type="term" value="C:endoplasmic reticulum"/>
    <property type="evidence" value="ECO:0007669"/>
    <property type="project" value="TreeGrafter"/>
</dbReference>
<organism evidence="3 4">
    <name type="scientific">Saprolegnia diclina (strain VS20)</name>
    <dbReference type="NCBI Taxonomy" id="1156394"/>
    <lineage>
        <taxon>Eukaryota</taxon>
        <taxon>Sar</taxon>
        <taxon>Stramenopiles</taxon>
        <taxon>Oomycota</taxon>
        <taxon>Saprolegniomycetes</taxon>
        <taxon>Saprolegniales</taxon>
        <taxon>Saprolegniaceae</taxon>
        <taxon>Saprolegnia</taxon>
    </lineage>
</organism>
<keyword evidence="2" id="KW-0408">Iron</keyword>
<accession>T0PTT1</accession>
<dbReference type="InParanoid" id="T0PTT1"/>
<gene>
    <name evidence="3" type="ORF">SDRG_16496</name>
</gene>
<dbReference type="OMA" id="PLACAYD"/>
<reference evidence="3 4" key="1">
    <citation type="submission" date="2012-04" db="EMBL/GenBank/DDBJ databases">
        <title>The Genome Sequence of Saprolegnia declina VS20.</title>
        <authorList>
            <consortium name="The Broad Institute Genome Sequencing Platform"/>
            <person name="Russ C."/>
            <person name="Nusbaum C."/>
            <person name="Tyler B."/>
            <person name="van West P."/>
            <person name="Dieguez-Uribeondo J."/>
            <person name="de Bruijn I."/>
            <person name="Tripathy S."/>
            <person name="Jiang R."/>
            <person name="Young S.K."/>
            <person name="Zeng Q."/>
            <person name="Gargeya S."/>
            <person name="Fitzgerald M."/>
            <person name="Haas B."/>
            <person name="Abouelleil A."/>
            <person name="Alvarado L."/>
            <person name="Arachchi H.M."/>
            <person name="Berlin A."/>
            <person name="Chapman S.B."/>
            <person name="Goldberg J."/>
            <person name="Griggs A."/>
            <person name="Gujja S."/>
            <person name="Hansen M."/>
            <person name="Howarth C."/>
            <person name="Imamovic A."/>
            <person name="Larimer J."/>
            <person name="McCowen C."/>
            <person name="Montmayeur A."/>
            <person name="Murphy C."/>
            <person name="Neiman D."/>
            <person name="Pearson M."/>
            <person name="Priest M."/>
            <person name="Roberts A."/>
            <person name="Saif S."/>
            <person name="Shea T."/>
            <person name="Sisk P."/>
            <person name="Sykes S."/>
            <person name="Wortman J."/>
            <person name="Nusbaum C."/>
            <person name="Birren B."/>
        </authorList>
    </citation>
    <scope>NUCLEOTIDE SEQUENCE [LARGE SCALE GENOMIC DNA]</scope>
    <source>
        <strain evidence="3 4">VS20</strain>
    </source>
</reference>
<dbReference type="InterPro" id="IPR045054">
    <property type="entry name" value="P4HA-like"/>
</dbReference>